<reference evidence="5" key="1">
    <citation type="submission" date="2025-08" db="UniProtKB">
        <authorList>
            <consortium name="RefSeq"/>
        </authorList>
    </citation>
    <scope>IDENTIFICATION</scope>
</reference>
<evidence type="ECO:0000313" key="4">
    <source>
        <dbReference type="Proteomes" id="UP000189705"/>
    </source>
</evidence>
<name>A0A3Q0HIH8_ALLSI</name>
<dbReference type="GO" id="GO:0007140">
    <property type="term" value="P:male meiotic nuclear division"/>
    <property type="evidence" value="ECO:0007669"/>
    <property type="project" value="InterPro"/>
</dbReference>
<feature type="region of interest" description="Disordered" evidence="1">
    <location>
        <begin position="2482"/>
        <end position="2535"/>
    </location>
</feature>
<dbReference type="PANTHER" id="PTHR22380">
    <property type="entry name" value="TESTIS-EXPRESSED PROTEIN 15"/>
    <property type="match status" value="1"/>
</dbReference>
<feature type="region of interest" description="Disordered" evidence="1">
    <location>
        <begin position="1934"/>
        <end position="1958"/>
    </location>
</feature>
<dbReference type="CTD" id="56154"/>
<feature type="region of interest" description="Disordered" evidence="1">
    <location>
        <begin position="1462"/>
        <end position="1549"/>
    </location>
</feature>
<keyword evidence="4" id="KW-1185">Reference proteome</keyword>
<evidence type="ECO:0000259" key="3">
    <source>
        <dbReference type="Pfam" id="PF15326"/>
    </source>
</evidence>
<evidence type="ECO:0000313" key="5">
    <source>
        <dbReference type="RefSeq" id="XP_025071744.1"/>
    </source>
</evidence>
<dbReference type="Pfam" id="PF12509">
    <property type="entry name" value="DUF3715"/>
    <property type="match status" value="1"/>
</dbReference>
<feature type="compositionally biased region" description="Basic and acidic residues" evidence="1">
    <location>
        <begin position="1492"/>
        <end position="1502"/>
    </location>
</feature>
<feature type="domain" description="Testis expressed sequence 15" evidence="3">
    <location>
        <begin position="1948"/>
        <end position="2096"/>
    </location>
</feature>
<dbReference type="InterPro" id="IPR022188">
    <property type="entry name" value="TASOR_DUF3715"/>
</dbReference>
<organism evidence="4 5">
    <name type="scientific">Alligator sinensis</name>
    <name type="common">Chinese alligator</name>
    <dbReference type="NCBI Taxonomy" id="38654"/>
    <lineage>
        <taxon>Eukaryota</taxon>
        <taxon>Metazoa</taxon>
        <taxon>Chordata</taxon>
        <taxon>Craniata</taxon>
        <taxon>Vertebrata</taxon>
        <taxon>Euteleostomi</taxon>
        <taxon>Archelosauria</taxon>
        <taxon>Archosauria</taxon>
        <taxon>Crocodylia</taxon>
        <taxon>Alligatoridae</taxon>
        <taxon>Alligatorinae</taxon>
        <taxon>Alligator</taxon>
    </lineage>
</organism>
<dbReference type="PANTHER" id="PTHR22380:SF1">
    <property type="entry name" value="TESTIS-EXPRESSED PROTEIN 15"/>
    <property type="match status" value="1"/>
</dbReference>
<protein>
    <submittedName>
        <fullName evidence="5">Testis-expressed protein 15 isoform X2</fullName>
    </submittedName>
</protein>
<feature type="region of interest" description="Disordered" evidence="1">
    <location>
        <begin position="2401"/>
        <end position="2423"/>
    </location>
</feature>
<dbReference type="RefSeq" id="XP_025071744.1">
    <property type="nucleotide sequence ID" value="XM_025215959.1"/>
</dbReference>
<accession>A0A3Q0HIH8</accession>
<dbReference type="GO" id="GO:0010569">
    <property type="term" value="P:regulation of double-strand break repair via homologous recombination"/>
    <property type="evidence" value="ECO:0007669"/>
    <property type="project" value="InterPro"/>
</dbReference>
<dbReference type="InterPro" id="IPR032765">
    <property type="entry name" value="TEX15_dom"/>
</dbReference>
<feature type="compositionally biased region" description="Polar residues" evidence="1">
    <location>
        <begin position="2401"/>
        <end position="2416"/>
    </location>
</feature>
<dbReference type="Proteomes" id="UP000189705">
    <property type="component" value="Unplaced"/>
</dbReference>
<dbReference type="InterPro" id="IPR026616">
    <property type="entry name" value="TEX15"/>
</dbReference>
<sequence length="2733" mass="308402">MEMEEANNVKVQKNLRLNEKALNMPAAGLETDPLKKFTIPKIRRTSDKGCDLQSLWAFGEIQLVHNEDLEKKFAAKRTKMREEGRQGRELEEHFCFLVLRRDEVSKIYHGGICAGESAMKELGNPLCGVYLFRHVDIALSYAKSKLIKVENIMIFKVLFGRVKKIQPPASKKKVALDPTPNFDCHVSRIAPSLKDPVDLQATGSLIYFYEYSALSKPVDKPRQCLPYAVVAVKFIGQKMDSDTLTTPLRALSKEFPKYSGQRSYWKNCTVAKRIGKGTHSKIIYEHFRKSADLPGFRTEESTFCSAGNSEKMTANFKASSSHGNVQNKDGFLGETDTLVELKSTGRWDLLQVQENELSLLPVAGVDTSGRARSENMMNLKGTVPDNSCITVCSAHTNSSSSTVITSRLIKDPRLVKRGENLGKQNNDTVFHGTITSENGMEYPNSEMKIPVTLNNHCPFSEEALPFNKPKQEQVRQRHVEQASWKEATSVKEFKSILNGDNECSEEDKQANDITKNHEGMGELFILPDIPMHHALNVFAEEKHNAAKEKCICDSIDLKAHKSQAEEQLRKYPSFPPEDKQAETTNMLDSLSVEDKADSYYIEQSSDLYKNNIKRLPVYESKKSLLFTDKSIYNTPLCDSQFTSVPEKKPVSSLLPSKFTGNSHADSISHSAVDLSCCLHFGSQKGADKVQVLSSKGCISSLISEDYKNNNSNNICAGYLKRKEKERVNLEPPYAWSQSKVSEMKNNTCTDEKSDISNHMDNVVFPFRKQNKRQSLTQANYSKQDKCAPVDESQKSQELQPVTLIAHEDSQRHPPEKCLYDDKSINRCIQYPKSVESHDAKIDCIGKMCIQLQENNCCASEIGNSLTDSYLIADENNTLTLAGRECKVKSDVLDAQDHSFENCAHREVYPSKHTLKKEYTQGEKDKCDCEKLLSKTVLRDQVFGEENCHQAKLQKSFISEKGSDNVKAQKAVHSATERTGKKCTSERKDDSAKEVKDNFVIRERINGMPYLACVNERTDKALKSFNNECLCFLICPNEPVSGEYFCKDSKESPASSIVAVLEQDQTWLCNQKIETKRNVHNFNQISTCHLKKELHCEKKGRQCTAKPHLSSLLLTIVKEAVSEKGQVCAKDEYYNHNPVSTGIWMEVSNIHHNTGLETSAADLYLIFEEGCVLTEMYLVQMDNFSMKVKGMTSGNKRNSEDYSTTAVFFRLADPPQDCSWNNQNVSVLVPAISVFSGNVEDKDNESCQPEEICTFDSVYFRTFDRNTSYCEDNMQKIFKLVMGKKSEDFFFQDLEFEGEIEILSEGHEASHSVQQNKHNEECVSVEVDTLYQYLKNRMDWENLFENTSQKTSEVLEGVSMKESEGCSSERKSCKKKDKTGSFSKTMWPDLKITVTNTFTTKLRPPHSSVGMEREMWRHLVEPIGAGNNMEWAEEQRIERDMQELDLIQMEICLSQCVQQADSRMSEKQNSTIPTKSLTVSDKMNKDNSYPCAEPKDNRNESKSKKSLQSKTTMKKHLRGTSHTNQARPEKVLTHSPISRNSKCCGKKKQHNSHCSADRYLSLFEGRIKTFAESEKHIKNVLNTLCSEASLCKSKRLSKKIDRAMFHLKKAQRRVHKSLKIVAKVGKKRQRGPLPKSYEIICNNLWESCDLEGNSFMTSGKYYSSAHFSQKTKCYKKGSKHTVEFMEPKDKMSKMVLEEDRAHRFITSSEPVVLKDSMNQIHHCKSDLTVAPSLIANQFSATVSKERIAREGDSVVDMKRIIEFQALSENTIGLEKTKLKDTTLTNKKQKFYVNVLSKIHVQETAGKCGCVVAAKGTREGLSPETSTLTNKNNIKTLSSPFKRGATDKREKGAACKANVKVNTVAHTSPLKTSAEYSLDADKCDLSMLSGTRKNMEGSLSSEKEFRELPPVPEENIKQSIGNFSSEPVRQKLARVGKHKMCESPVQKKKDKEKSNNCDNESKHEHENYEFLNVLISHPDICCIGEILDEAQCADLKKLKQLMLRCTKHLETLKRYFQILQEEDVNSILITEENVLDTMKNENINVVMLKPEAVETYIEVVMMYETVHFLKNSIARKVDEPRFRGLLWFDLSLLPELVRCQEKMASFSFLKNNSTDSICKAVELAVSELKKELNVICDYSESRNCSYALHLLTREVAELSEIRKLLENSKPSISTYVDCVPYTISANYGITVTELDYNYNQFSLLLEHLMLTARKDLGKMAHIMKIMKTIEHMKFLCAKKGKSVLSVLIHQMLNNWRKSCQLKRKGDTKIHPAETEKWISESQASKCLIKDGAQTQKKRPACEASYGGTLESLESSSPSSCKKKKVGVSVAAKNSDENKICSHMRENGRANCQNGKGISLDNVNKNKMRLKNVVQNQLPNSPLYLKDLKAAYCSSRIQSTPYASKSSFAHSKGLASQQNSRDRKSMIRSNSNLNKSVRIHQQCEDGCLPLEKDLLHQKSLENSPCSIQKSSFTPIPKPLANSFAVSDEQNEQNAQQSDTRGNPFKSNIVPIFDATSDLSTKPKRKEKEHDNSDGLSEVSVHISGAPKVTANKITTFQSACSALEQPSNNKTRSPVEHSDVFQNELPLTSPVHSSSVHTYGTSYPYYSWYYSSYQNNSNGGSSITQTCQGITSYGVQQFTHFGTSAVASTVYNVQSSMFYSQGEPQKPNMAQTYPVHGHFSSQVPALYSSQMPSLAHYTVNQPWSQVPLVYPSSTGPSSEAVWTSTPWQQTPFHPGY</sequence>
<evidence type="ECO:0000259" key="2">
    <source>
        <dbReference type="Pfam" id="PF12509"/>
    </source>
</evidence>
<dbReference type="GO" id="GO:0007130">
    <property type="term" value="P:synaptonemal complex assembly"/>
    <property type="evidence" value="ECO:0007669"/>
    <property type="project" value="TreeGrafter"/>
</dbReference>
<feature type="domain" description="TASOR pseudo-PARP" evidence="2">
    <location>
        <begin position="80"/>
        <end position="226"/>
    </location>
</feature>
<evidence type="ECO:0000256" key="1">
    <source>
        <dbReference type="SAM" id="MobiDB-lite"/>
    </source>
</evidence>
<feature type="compositionally biased region" description="Polar residues" evidence="1">
    <location>
        <begin position="1462"/>
        <end position="1480"/>
    </location>
</feature>
<feature type="compositionally biased region" description="Basic and acidic residues" evidence="1">
    <location>
        <begin position="1937"/>
        <end position="1958"/>
    </location>
</feature>
<dbReference type="GO" id="GO:0005634">
    <property type="term" value="C:nucleus"/>
    <property type="evidence" value="ECO:0007669"/>
    <property type="project" value="TreeGrafter"/>
</dbReference>
<dbReference type="Pfam" id="PF15326">
    <property type="entry name" value="TEX15"/>
    <property type="match status" value="1"/>
</dbReference>
<gene>
    <name evidence="5" type="primary">TEX15</name>
</gene>
<feature type="compositionally biased region" description="Basic residues" evidence="1">
    <location>
        <begin position="1503"/>
        <end position="1518"/>
    </location>
</feature>
<proteinExistence type="predicted"/>
<dbReference type="GeneID" id="102384886"/>
<feature type="compositionally biased region" description="Polar residues" evidence="1">
    <location>
        <begin position="2488"/>
        <end position="2497"/>
    </location>
</feature>